<proteinExistence type="predicted"/>
<dbReference type="Proteomes" id="UP000810207">
    <property type="component" value="Unassembled WGS sequence"/>
</dbReference>
<comment type="caution">
    <text evidence="1">The sequence shown here is derived from an EMBL/GenBank/DDBJ whole genome shotgun (WGS) entry which is preliminary data.</text>
</comment>
<dbReference type="EMBL" id="JAGIKV010000012">
    <property type="protein sequence ID" value="MBP2246843.1"/>
    <property type="molecule type" value="Genomic_DNA"/>
</dbReference>
<organism evidence="1 2">
    <name type="scientific">Paenibacillus xylanexedens</name>
    <dbReference type="NCBI Taxonomy" id="528191"/>
    <lineage>
        <taxon>Bacteria</taxon>
        <taxon>Bacillati</taxon>
        <taxon>Bacillota</taxon>
        <taxon>Bacilli</taxon>
        <taxon>Bacillales</taxon>
        <taxon>Paenibacillaceae</taxon>
        <taxon>Paenibacillus</taxon>
    </lineage>
</organism>
<evidence type="ECO:0000313" key="2">
    <source>
        <dbReference type="Proteomes" id="UP000810207"/>
    </source>
</evidence>
<reference evidence="1 2" key="1">
    <citation type="submission" date="2021-03" db="EMBL/GenBank/DDBJ databases">
        <title>Genomic Encyclopedia of Type Strains, Phase IV (KMG-IV): sequencing the most valuable type-strain genomes for metagenomic binning, comparative biology and taxonomic classification.</title>
        <authorList>
            <person name="Goeker M."/>
        </authorList>
    </citation>
    <scope>NUCLEOTIDE SEQUENCE [LARGE SCALE GENOMIC DNA]</scope>
    <source>
        <strain evidence="1 2">DSM 21292</strain>
    </source>
</reference>
<name>A0ABS4RVE8_PAEXY</name>
<keyword evidence="2" id="KW-1185">Reference proteome</keyword>
<gene>
    <name evidence="1" type="ORF">J2Z28_003494</name>
</gene>
<sequence>MTGGQGFATRIAGLRVRINAKLVTSEGLAYIFVKMLAGPL</sequence>
<protein>
    <submittedName>
        <fullName evidence="1">Uncharacterized protein</fullName>
    </submittedName>
</protein>
<evidence type="ECO:0000313" key="1">
    <source>
        <dbReference type="EMBL" id="MBP2246843.1"/>
    </source>
</evidence>
<accession>A0ABS4RVE8</accession>